<proteinExistence type="predicted"/>
<keyword evidence="2" id="KW-1185">Reference proteome</keyword>
<reference evidence="2" key="1">
    <citation type="journal article" date="2019" name="Int. J. Syst. Evol. Microbiol.">
        <title>The Global Catalogue of Microorganisms (GCM) 10K type strain sequencing project: providing services to taxonomists for standard genome sequencing and annotation.</title>
        <authorList>
            <consortium name="The Broad Institute Genomics Platform"/>
            <consortium name="The Broad Institute Genome Sequencing Center for Infectious Disease"/>
            <person name="Wu L."/>
            <person name="Ma J."/>
        </authorList>
    </citation>
    <scope>NUCLEOTIDE SEQUENCE [LARGE SCALE GENOMIC DNA]</scope>
    <source>
        <strain evidence="2">KCTC 52165</strain>
    </source>
</reference>
<dbReference type="Proteomes" id="UP001595583">
    <property type="component" value="Unassembled WGS sequence"/>
</dbReference>
<protein>
    <submittedName>
        <fullName evidence="1">Uncharacterized protein</fullName>
    </submittedName>
</protein>
<gene>
    <name evidence="1" type="ORF">ACFOHJ_06400</name>
</gene>
<dbReference type="RefSeq" id="WP_378219652.1">
    <property type="nucleotide sequence ID" value="NZ_JBHRTK010000007.1"/>
</dbReference>
<sequence length="59" mass="6560">MGADQGEIRIEVSSPRRRFLEAFRLRSEHASAITDELRTDMAARLIEEFGSPQAAADAL</sequence>
<dbReference type="EMBL" id="JBHRTK010000007">
    <property type="protein sequence ID" value="MFC3205833.1"/>
    <property type="molecule type" value="Genomic_DNA"/>
</dbReference>
<organism evidence="1 2">
    <name type="scientific">Aquamicrobium soli</name>
    <dbReference type="NCBI Taxonomy" id="1811518"/>
    <lineage>
        <taxon>Bacteria</taxon>
        <taxon>Pseudomonadati</taxon>
        <taxon>Pseudomonadota</taxon>
        <taxon>Alphaproteobacteria</taxon>
        <taxon>Hyphomicrobiales</taxon>
        <taxon>Phyllobacteriaceae</taxon>
        <taxon>Aquamicrobium</taxon>
    </lineage>
</organism>
<evidence type="ECO:0000313" key="2">
    <source>
        <dbReference type="Proteomes" id="UP001595583"/>
    </source>
</evidence>
<name>A0ABV7K659_9HYPH</name>
<evidence type="ECO:0000313" key="1">
    <source>
        <dbReference type="EMBL" id="MFC3205833.1"/>
    </source>
</evidence>
<accession>A0ABV7K659</accession>
<comment type="caution">
    <text evidence="1">The sequence shown here is derived from an EMBL/GenBank/DDBJ whole genome shotgun (WGS) entry which is preliminary data.</text>
</comment>